<sequence length="80" mass="8472">MGRIAQVFGELFVAGSLRFGGLPGYREFLLAGGIGVPDGNGIAGVGGIRPCDRDAAHGVFVTFREMAGARRHQPVRKFRG</sequence>
<protein>
    <submittedName>
        <fullName evidence="1">Uncharacterized protein</fullName>
    </submittedName>
</protein>
<name>A0A846YDB3_9NOCA</name>
<comment type="caution">
    <text evidence="1">The sequence shown here is derived from an EMBL/GenBank/DDBJ whole genome shotgun (WGS) entry which is preliminary data.</text>
</comment>
<gene>
    <name evidence="1" type="ORF">HGA15_06065</name>
</gene>
<organism evidence="1 2">
    <name type="scientific">Nocardia flavorosea</name>
    <dbReference type="NCBI Taxonomy" id="53429"/>
    <lineage>
        <taxon>Bacteria</taxon>
        <taxon>Bacillati</taxon>
        <taxon>Actinomycetota</taxon>
        <taxon>Actinomycetes</taxon>
        <taxon>Mycobacteriales</taxon>
        <taxon>Nocardiaceae</taxon>
        <taxon>Nocardia</taxon>
    </lineage>
</organism>
<evidence type="ECO:0000313" key="2">
    <source>
        <dbReference type="Proteomes" id="UP000570678"/>
    </source>
</evidence>
<evidence type="ECO:0000313" key="1">
    <source>
        <dbReference type="EMBL" id="NKY55732.1"/>
    </source>
</evidence>
<dbReference type="EMBL" id="JAAXOT010000002">
    <property type="protein sequence ID" value="NKY55732.1"/>
    <property type="molecule type" value="Genomic_DNA"/>
</dbReference>
<dbReference type="AlphaFoldDB" id="A0A846YDB3"/>
<accession>A0A846YDB3</accession>
<dbReference type="Proteomes" id="UP000570678">
    <property type="component" value="Unassembled WGS sequence"/>
</dbReference>
<dbReference type="RefSeq" id="WP_084492551.1">
    <property type="nucleotide sequence ID" value="NZ_JAAXOT010000002.1"/>
</dbReference>
<keyword evidence="2" id="KW-1185">Reference proteome</keyword>
<reference evidence="1 2" key="1">
    <citation type="submission" date="2020-04" db="EMBL/GenBank/DDBJ databases">
        <title>MicrobeNet Type strains.</title>
        <authorList>
            <person name="Nicholson A.C."/>
        </authorList>
    </citation>
    <scope>NUCLEOTIDE SEQUENCE [LARGE SCALE GENOMIC DNA]</scope>
    <source>
        <strain evidence="1 2">JCM 3332</strain>
    </source>
</reference>
<proteinExistence type="predicted"/>